<dbReference type="PANTHER" id="PTHR40065">
    <property type="entry name" value="RNA-BINDING PROTEIN YHBY"/>
    <property type="match status" value="1"/>
</dbReference>
<dbReference type="Gene3D" id="3.30.110.60">
    <property type="entry name" value="YhbY-like"/>
    <property type="match status" value="1"/>
</dbReference>
<feature type="domain" description="CRM" evidence="3">
    <location>
        <begin position="1"/>
        <end position="95"/>
    </location>
</feature>
<dbReference type="InterPro" id="IPR051925">
    <property type="entry name" value="RNA-binding_domain"/>
</dbReference>
<dbReference type="KEGG" id="faa:HMPREF0389_00482"/>
<keyword evidence="5" id="KW-1185">Reference proteome</keyword>
<dbReference type="InterPro" id="IPR001890">
    <property type="entry name" value="RNA-binding_CRM"/>
</dbReference>
<dbReference type="eggNOG" id="COG1534">
    <property type="taxonomic scope" value="Bacteria"/>
</dbReference>
<evidence type="ECO:0000313" key="5">
    <source>
        <dbReference type="Proteomes" id="UP000007468"/>
    </source>
</evidence>
<dbReference type="SUPFAM" id="SSF75471">
    <property type="entry name" value="YhbY-like"/>
    <property type="match status" value="1"/>
</dbReference>
<dbReference type="OrthoDB" id="9797519at2"/>
<reference evidence="5" key="1">
    <citation type="submission" date="2010-12" db="EMBL/GenBank/DDBJ databases">
        <title>The genome sequence of Filifactor alocis strain ATCC 35896.</title>
        <authorList>
            <consortium name="The Broad Institute Genome Sequencing Platform"/>
            <person name="Ward D."/>
            <person name="Earl A."/>
            <person name="Feldgarden M."/>
            <person name="Young S.K."/>
            <person name="Gargeya S."/>
            <person name="Zeng Q."/>
            <person name="Alvarado L."/>
            <person name="Berlin A."/>
            <person name="Bochicchio J."/>
            <person name="Chapman S.B."/>
            <person name="Chen Z."/>
            <person name="Freedman E."/>
            <person name="Gellesch M."/>
            <person name="Goldberg J."/>
            <person name="Griggs A."/>
            <person name="Gujja S."/>
            <person name="Heilman E."/>
            <person name="Heiman D."/>
            <person name="Howarth C."/>
            <person name="Mehta T."/>
            <person name="Neiman D."/>
            <person name="Pearson M."/>
            <person name="Roberts A."/>
            <person name="Saif S."/>
            <person name="Shea T."/>
            <person name="Shenoy N."/>
            <person name="Sisk P."/>
            <person name="Stolte C."/>
            <person name="Sykes S."/>
            <person name="White J."/>
            <person name="Yandava C."/>
            <person name="Izard J."/>
            <person name="Blanton J.M."/>
            <person name="Baranova O.V."/>
            <person name="Tanner A.C."/>
            <person name="Dewhirst F.E."/>
            <person name="Haas B."/>
            <person name="Nusbaum C."/>
            <person name="Birren B."/>
        </authorList>
    </citation>
    <scope>NUCLEOTIDE SEQUENCE [LARGE SCALE GENOMIC DNA]</scope>
    <source>
        <strain evidence="5">ATCC 35896 / CCUG 47790 / D40 B5</strain>
    </source>
</reference>
<organism evidence="4 5">
    <name type="scientific">Filifactor alocis (strain ATCC 35896 / CCUG 47790 / D40 B5)</name>
    <name type="common">Fusobacterium alocis</name>
    <dbReference type="NCBI Taxonomy" id="546269"/>
    <lineage>
        <taxon>Bacteria</taxon>
        <taxon>Bacillati</taxon>
        <taxon>Bacillota</taxon>
        <taxon>Clostridia</taxon>
        <taxon>Peptostreptococcales</taxon>
        <taxon>Filifactoraceae</taxon>
        <taxon>Filifactor</taxon>
    </lineage>
</organism>
<dbReference type="Proteomes" id="UP000007468">
    <property type="component" value="Chromosome"/>
</dbReference>
<evidence type="ECO:0000313" key="4">
    <source>
        <dbReference type="EMBL" id="EFE28566.1"/>
    </source>
</evidence>
<dbReference type="PANTHER" id="PTHR40065:SF3">
    <property type="entry name" value="RNA-BINDING PROTEIN YHBY"/>
    <property type="match status" value="1"/>
</dbReference>
<evidence type="ECO:0000256" key="2">
    <source>
        <dbReference type="PROSITE-ProRule" id="PRU00626"/>
    </source>
</evidence>
<dbReference type="InterPro" id="IPR017924">
    <property type="entry name" value="RNA-binding_YhbY"/>
</dbReference>
<dbReference type="GO" id="GO:0003723">
    <property type="term" value="F:RNA binding"/>
    <property type="evidence" value="ECO:0007669"/>
    <property type="project" value="UniProtKB-UniRule"/>
</dbReference>
<dbReference type="PROSITE" id="PS51295">
    <property type="entry name" value="CRM"/>
    <property type="match status" value="1"/>
</dbReference>
<evidence type="ECO:0000259" key="3">
    <source>
        <dbReference type="PROSITE" id="PS51295"/>
    </source>
</evidence>
<evidence type="ECO:0000256" key="1">
    <source>
        <dbReference type="ARBA" id="ARBA00022884"/>
    </source>
</evidence>
<dbReference type="Pfam" id="PF01985">
    <property type="entry name" value="CRS1_YhbY"/>
    <property type="match status" value="1"/>
</dbReference>
<accession>D6GSC5</accession>
<dbReference type="STRING" id="546269.HMPREF0389_00482"/>
<dbReference type="SMART" id="SM01103">
    <property type="entry name" value="CRS1_YhbY"/>
    <property type="match status" value="1"/>
</dbReference>
<sequence length="95" mass="10660">MITTKQRGFLRGLANKLEPVVLIGKGQVTEEVVESVDQVLEKRELIKVKIQENAYLDTKETAQKIAALLDADIVQCIGSKFVLYRKSKTNSKNLI</sequence>
<dbReference type="RefSeq" id="WP_014261830.1">
    <property type="nucleotide sequence ID" value="NC_016630.1"/>
</dbReference>
<keyword evidence="1 2" id="KW-0694">RNA-binding</keyword>
<name>D6GSC5_FILAD</name>
<gene>
    <name evidence="4" type="ordered locus">HMPREF0389_00482</name>
</gene>
<dbReference type="NCBIfam" id="TIGR00253">
    <property type="entry name" value="RNA_bind_YhbY"/>
    <property type="match status" value="1"/>
</dbReference>
<dbReference type="InterPro" id="IPR035920">
    <property type="entry name" value="YhbY-like_sf"/>
</dbReference>
<protein>
    <submittedName>
        <fullName evidence="4">RNA-binding protein, YhbY family</fullName>
    </submittedName>
</protein>
<dbReference type="EMBL" id="CP002390">
    <property type="protein sequence ID" value="EFE28566.1"/>
    <property type="molecule type" value="Genomic_DNA"/>
</dbReference>
<proteinExistence type="predicted"/>
<dbReference type="AlphaFoldDB" id="D6GSC5"/>